<keyword evidence="3 4" id="KW-0560">Oxidoreductase</keyword>
<evidence type="ECO:0000256" key="3">
    <source>
        <dbReference type="ARBA" id="ARBA00023002"/>
    </source>
</evidence>
<evidence type="ECO:0000313" key="5">
    <source>
        <dbReference type="Proteomes" id="UP000761264"/>
    </source>
</evidence>
<dbReference type="EMBL" id="JAAQPH010000007">
    <property type="protein sequence ID" value="NIA69164.1"/>
    <property type="molecule type" value="Genomic_DNA"/>
</dbReference>
<keyword evidence="2" id="KW-0169">Cobalamin biosynthesis</keyword>
<protein>
    <submittedName>
        <fullName evidence="4">Cobalt-precorrin-6A reductase</fullName>
        <ecNumber evidence="4">1.3.1.106</ecNumber>
    </submittedName>
</protein>
<sequence>MAEAHRILLLGGTNDSRELAERLAERDGIEVITSLAGRTEHPLAIPGSLRIGGFGGVEALTRYLAEEHIDLLVDATHPFAERISDNAAAACCRSGTPRLVLSRPPWQAVAGDHWITVADAKAAARALAGRARRVFLSVGRQELEAFEALTDIWFLVRMIDAPRGDLPLRNYEVVLGRGPFEANGERALLLLHGIQALVAKNSGGEATYAKIAVARELGLPVVMIERPVCRKAETATSVDDALSWIAARL</sequence>
<comment type="pathway">
    <text evidence="1">Cofactor biosynthesis; adenosylcobalamin biosynthesis.</text>
</comment>
<dbReference type="AlphaFoldDB" id="A0A967CCM7"/>
<organism evidence="4 5">
    <name type="scientific">Pelagibius litoralis</name>
    <dbReference type="NCBI Taxonomy" id="374515"/>
    <lineage>
        <taxon>Bacteria</taxon>
        <taxon>Pseudomonadati</taxon>
        <taxon>Pseudomonadota</taxon>
        <taxon>Alphaproteobacteria</taxon>
        <taxon>Rhodospirillales</taxon>
        <taxon>Rhodovibrionaceae</taxon>
        <taxon>Pelagibius</taxon>
    </lineage>
</organism>
<proteinExistence type="predicted"/>
<dbReference type="PANTHER" id="PTHR36925">
    <property type="entry name" value="COBALT-PRECORRIN-6A REDUCTASE"/>
    <property type="match status" value="1"/>
</dbReference>
<reference evidence="4" key="1">
    <citation type="submission" date="2020-03" db="EMBL/GenBank/DDBJ databases">
        <title>Genome of Pelagibius litoralis DSM 21314T.</title>
        <authorList>
            <person name="Wang G."/>
        </authorList>
    </citation>
    <scope>NUCLEOTIDE SEQUENCE</scope>
    <source>
        <strain evidence="4">DSM 21314</strain>
    </source>
</reference>
<dbReference type="RefSeq" id="WP_167224462.1">
    <property type="nucleotide sequence ID" value="NZ_JAAQPH010000007.1"/>
</dbReference>
<evidence type="ECO:0000256" key="2">
    <source>
        <dbReference type="ARBA" id="ARBA00022573"/>
    </source>
</evidence>
<evidence type="ECO:0000256" key="1">
    <source>
        <dbReference type="ARBA" id="ARBA00004953"/>
    </source>
</evidence>
<dbReference type="Proteomes" id="UP000761264">
    <property type="component" value="Unassembled WGS sequence"/>
</dbReference>
<keyword evidence="5" id="KW-1185">Reference proteome</keyword>
<dbReference type="GO" id="GO:0016994">
    <property type="term" value="F:precorrin-6A reductase activity"/>
    <property type="evidence" value="ECO:0007669"/>
    <property type="project" value="InterPro"/>
</dbReference>
<accession>A0A967CCM7</accession>
<gene>
    <name evidence="4" type="ORF">HBA54_11245</name>
</gene>
<dbReference type="EC" id="1.3.1.106" evidence="4"/>
<dbReference type="Pfam" id="PF02571">
    <property type="entry name" value="CbiJ"/>
    <property type="match status" value="1"/>
</dbReference>
<dbReference type="PROSITE" id="PS51014">
    <property type="entry name" value="COBK_CBIJ"/>
    <property type="match status" value="1"/>
</dbReference>
<evidence type="ECO:0000313" key="4">
    <source>
        <dbReference type="EMBL" id="NIA69164.1"/>
    </source>
</evidence>
<dbReference type="InterPro" id="IPR003723">
    <property type="entry name" value="Precorrin-6x_reduct"/>
</dbReference>
<dbReference type="PANTHER" id="PTHR36925:SF1">
    <property type="entry name" value="COBALT-PRECORRIN-6A REDUCTASE"/>
    <property type="match status" value="1"/>
</dbReference>
<dbReference type="NCBIfam" id="TIGR00715">
    <property type="entry name" value="precor6x_red"/>
    <property type="match status" value="1"/>
</dbReference>
<dbReference type="GO" id="GO:0009236">
    <property type="term" value="P:cobalamin biosynthetic process"/>
    <property type="evidence" value="ECO:0007669"/>
    <property type="project" value="UniProtKB-KW"/>
</dbReference>
<comment type="caution">
    <text evidence="4">The sequence shown here is derived from an EMBL/GenBank/DDBJ whole genome shotgun (WGS) entry which is preliminary data.</text>
</comment>
<name>A0A967CCM7_9PROT</name>
<dbReference type="NCBIfam" id="NF005968">
    <property type="entry name" value="PRK08057.1-2"/>
    <property type="match status" value="1"/>
</dbReference>